<sequence>MKTSNLILLGVLGAIFVFMTALQIKMKGYVKEEVLRDYGNFVKKTREVSKFKRIVVRDGIHIHFEQSPETTISIEARENLMSFIKTETVEETLIIEKTKQMRGKDSVKVFVSNTQLDSLNVSSGASFNTLGMVSGNDLKLVFRGTSKGNLELNYESVQCTFSTNSEVSITGNSKKINFLK</sequence>
<evidence type="ECO:0000256" key="1">
    <source>
        <dbReference type="SAM" id="Phobius"/>
    </source>
</evidence>
<gene>
    <name evidence="3" type="ORF">D7Z94_11910</name>
</gene>
<evidence type="ECO:0000259" key="2">
    <source>
        <dbReference type="Pfam" id="PF10988"/>
    </source>
</evidence>
<protein>
    <recommendedName>
        <fullName evidence="2">Putative auto-transporter adhesin head GIN domain-containing protein</fullName>
    </recommendedName>
</protein>
<comment type="caution">
    <text evidence="3">The sequence shown here is derived from an EMBL/GenBank/DDBJ whole genome shotgun (WGS) entry which is preliminary data.</text>
</comment>
<dbReference type="Proteomes" id="UP000276603">
    <property type="component" value="Unassembled WGS sequence"/>
</dbReference>
<dbReference type="RefSeq" id="WP_120711760.1">
    <property type="nucleotide sequence ID" value="NZ_RBCJ01000002.1"/>
</dbReference>
<dbReference type="Pfam" id="PF10988">
    <property type="entry name" value="DUF2807"/>
    <property type="match status" value="1"/>
</dbReference>
<feature type="domain" description="Putative auto-transporter adhesin head GIN" evidence="2">
    <location>
        <begin position="51"/>
        <end position="177"/>
    </location>
</feature>
<reference evidence="3 4" key="1">
    <citation type="submission" date="2018-10" db="EMBL/GenBank/DDBJ databases">
        <title>Ulvibacterium marinum gen. nov., sp. nov., a novel marine bacterium of the family Flavobacteriaceae, isolated from a culture of the green alga Ulva prolifera.</title>
        <authorList>
            <person name="Zhang Z."/>
        </authorList>
    </citation>
    <scope>NUCLEOTIDE SEQUENCE [LARGE SCALE GENOMIC DNA]</scope>
    <source>
        <strain evidence="3 4">CCMM003</strain>
    </source>
</reference>
<feature type="transmembrane region" description="Helical" evidence="1">
    <location>
        <begin position="6"/>
        <end position="24"/>
    </location>
</feature>
<organism evidence="3 4">
    <name type="scientific">Ulvibacterium marinum</name>
    <dbReference type="NCBI Taxonomy" id="2419782"/>
    <lineage>
        <taxon>Bacteria</taxon>
        <taxon>Pseudomonadati</taxon>
        <taxon>Bacteroidota</taxon>
        <taxon>Flavobacteriia</taxon>
        <taxon>Flavobacteriales</taxon>
        <taxon>Flavobacteriaceae</taxon>
        <taxon>Ulvibacterium</taxon>
    </lineage>
</organism>
<dbReference type="InterPro" id="IPR021255">
    <property type="entry name" value="DUF2807"/>
</dbReference>
<keyword evidence="1" id="KW-0812">Transmembrane</keyword>
<dbReference type="Gene3D" id="2.160.20.120">
    <property type="match status" value="1"/>
</dbReference>
<keyword evidence="1" id="KW-1133">Transmembrane helix</keyword>
<dbReference type="EMBL" id="RBCJ01000002">
    <property type="protein sequence ID" value="RKN81605.1"/>
    <property type="molecule type" value="Genomic_DNA"/>
</dbReference>
<dbReference type="AlphaFoldDB" id="A0A3B0C5D7"/>
<dbReference type="OrthoDB" id="1160603at2"/>
<evidence type="ECO:0000313" key="3">
    <source>
        <dbReference type="EMBL" id="RKN81605.1"/>
    </source>
</evidence>
<keyword evidence="1" id="KW-0472">Membrane</keyword>
<proteinExistence type="predicted"/>
<evidence type="ECO:0000313" key="4">
    <source>
        <dbReference type="Proteomes" id="UP000276603"/>
    </source>
</evidence>
<accession>A0A3B0C5D7</accession>
<keyword evidence="4" id="KW-1185">Reference proteome</keyword>
<name>A0A3B0C5D7_9FLAO</name>